<dbReference type="Pfam" id="PF10551">
    <property type="entry name" value="MULE"/>
    <property type="match status" value="1"/>
</dbReference>
<protein>
    <submittedName>
        <fullName evidence="7">Uncharacterized protein LOC113866274</fullName>
    </submittedName>
</protein>
<evidence type="ECO:0000256" key="1">
    <source>
        <dbReference type="ARBA" id="ARBA00022723"/>
    </source>
</evidence>
<dbReference type="KEGG" id="aprc:113866274"/>
<organism evidence="6 7">
    <name type="scientific">Abrus precatorius</name>
    <name type="common">Indian licorice</name>
    <name type="synonym">Glycine abrus</name>
    <dbReference type="NCBI Taxonomy" id="3816"/>
    <lineage>
        <taxon>Eukaryota</taxon>
        <taxon>Viridiplantae</taxon>
        <taxon>Streptophyta</taxon>
        <taxon>Embryophyta</taxon>
        <taxon>Tracheophyta</taxon>
        <taxon>Spermatophyta</taxon>
        <taxon>Magnoliopsida</taxon>
        <taxon>eudicotyledons</taxon>
        <taxon>Gunneridae</taxon>
        <taxon>Pentapetalae</taxon>
        <taxon>rosids</taxon>
        <taxon>fabids</taxon>
        <taxon>Fabales</taxon>
        <taxon>Fabaceae</taxon>
        <taxon>Papilionoideae</taxon>
        <taxon>50 kb inversion clade</taxon>
        <taxon>NPAAA clade</taxon>
        <taxon>indigoferoid/millettioid clade</taxon>
        <taxon>Abreae</taxon>
        <taxon>Abrus</taxon>
    </lineage>
</organism>
<dbReference type="PROSITE" id="PS50966">
    <property type="entry name" value="ZF_SWIM"/>
    <property type="match status" value="1"/>
</dbReference>
<sequence length="350" mass="41035">MAKQKAIEKVYGEWEASYEALPQWSVAMCDAVRGSIVQLDAVKAYRNDELVHDVQILRCIFWSFAPCIRAFRHCKPLVQIDGTHLYEKYKGTLLVVVAQDSNQNILPIGFAIIEGETADGWHFFLENLRKHVVTQDSVGIIFDRHESINAAIRRSNRQWEPPKAFYMYCIRHIAANFLRRFKTPYLHKLVVRMGYSRIESEFNIHYERLRQRGEVYTDWLNEISREKWVIAYDILKSVRNLPITALVRATYFRLAELFARKGCEAYARKKAGHIFFDAMTTRLQSNKQASRNLCVTVFDRQNETFLVQDVNNNQEYKVQLRQRYCDCGDIQTDRYPCRHVIAVCSSQNID</sequence>
<dbReference type="InterPro" id="IPR018289">
    <property type="entry name" value="MULE_transposase_dom"/>
</dbReference>
<keyword evidence="2 4" id="KW-0863">Zinc-finger</keyword>
<name>A0A8B8LL19_ABRPR</name>
<dbReference type="InterPro" id="IPR006564">
    <property type="entry name" value="Znf_PMZ"/>
</dbReference>
<dbReference type="RefSeq" id="XP_027356955.1">
    <property type="nucleotide sequence ID" value="XM_027501154.1"/>
</dbReference>
<dbReference type="SMART" id="SM00575">
    <property type="entry name" value="ZnF_PMZ"/>
    <property type="match status" value="1"/>
</dbReference>
<evidence type="ECO:0000256" key="3">
    <source>
        <dbReference type="ARBA" id="ARBA00022833"/>
    </source>
</evidence>
<dbReference type="AlphaFoldDB" id="A0A8B8LL19"/>
<proteinExistence type="predicted"/>
<reference evidence="7" key="2">
    <citation type="submission" date="2025-08" db="UniProtKB">
        <authorList>
            <consortium name="RefSeq"/>
        </authorList>
    </citation>
    <scope>IDENTIFICATION</scope>
    <source>
        <tissue evidence="7">Young leaves</tissue>
    </source>
</reference>
<evidence type="ECO:0000313" key="6">
    <source>
        <dbReference type="Proteomes" id="UP000694853"/>
    </source>
</evidence>
<keyword evidence="3" id="KW-0862">Zinc</keyword>
<keyword evidence="6" id="KW-1185">Reference proteome</keyword>
<dbReference type="GeneID" id="113866274"/>
<accession>A0A8B8LL19</accession>
<evidence type="ECO:0000256" key="4">
    <source>
        <dbReference type="PROSITE-ProRule" id="PRU00325"/>
    </source>
</evidence>
<evidence type="ECO:0000313" key="7">
    <source>
        <dbReference type="RefSeq" id="XP_027356955.1"/>
    </source>
</evidence>
<feature type="domain" description="SWIM-type" evidence="5">
    <location>
        <begin position="316"/>
        <end position="348"/>
    </location>
</feature>
<dbReference type="PANTHER" id="PTHR31973">
    <property type="entry name" value="POLYPROTEIN, PUTATIVE-RELATED"/>
    <property type="match status" value="1"/>
</dbReference>
<evidence type="ECO:0000256" key="2">
    <source>
        <dbReference type="ARBA" id="ARBA00022771"/>
    </source>
</evidence>
<dbReference type="Proteomes" id="UP000694853">
    <property type="component" value="Unplaced"/>
</dbReference>
<reference evidence="6" key="1">
    <citation type="journal article" date="2019" name="Toxins">
        <title>Detection of Abrin-Like and Prepropulchellin-Like Toxin Genes and Transcripts Using Whole Genome Sequencing and Full-Length Transcript Sequencing of Abrus precatorius.</title>
        <authorList>
            <person name="Hovde B.T."/>
            <person name="Daligault H.E."/>
            <person name="Hanschen E.R."/>
            <person name="Kunde Y.A."/>
            <person name="Johnson M.B."/>
            <person name="Starkenburg S.R."/>
            <person name="Johnson S.L."/>
        </authorList>
    </citation>
    <scope>NUCLEOTIDE SEQUENCE [LARGE SCALE GENOMIC DNA]</scope>
</reference>
<dbReference type="OrthoDB" id="683469at2759"/>
<gene>
    <name evidence="7" type="primary">LOC113866274</name>
</gene>
<dbReference type="PANTHER" id="PTHR31973:SF195">
    <property type="entry name" value="MUDR FAMILY TRANSPOSASE"/>
    <property type="match status" value="1"/>
</dbReference>
<keyword evidence="1" id="KW-0479">Metal-binding</keyword>
<evidence type="ECO:0000259" key="5">
    <source>
        <dbReference type="PROSITE" id="PS50966"/>
    </source>
</evidence>
<dbReference type="Pfam" id="PF04434">
    <property type="entry name" value="SWIM"/>
    <property type="match status" value="1"/>
</dbReference>
<dbReference type="GO" id="GO:0008270">
    <property type="term" value="F:zinc ion binding"/>
    <property type="evidence" value="ECO:0007669"/>
    <property type="project" value="UniProtKB-KW"/>
</dbReference>
<dbReference type="InterPro" id="IPR007527">
    <property type="entry name" value="Znf_SWIM"/>
</dbReference>